<proteinExistence type="predicted"/>
<feature type="region of interest" description="Disordered" evidence="1">
    <location>
        <begin position="246"/>
        <end position="285"/>
    </location>
</feature>
<dbReference type="OrthoDB" id="8596319at2"/>
<feature type="compositionally biased region" description="Low complexity" evidence="1">
    <location>
        <begin position="61"/>
        <end position="71"/>
    </location>
</feature>
<feature type="compositionally biased region" description="Low complexity" evidence="1">
    <location>
        <begin position="23"/>
        <end position="33"/>
    </location>
</feature>
<feature type="region of interest" description="Disordered" evidence="1">
    <location>
        <begin position="13"/>
        <end position="99"/>
    </location>
</feature>
<protein>
    <submittedName>
        <fullName evidence="3">FliK: Flagellar Biosynthesis protein hook-length control protein</fullName>
    </submittedName>
</protein>
<feature type="compositionally biased region" description="Low complexity" evidence="1">
    <location>
        <begin position="43"/>
        <end position="52"/>
    </location>
</feature>
<dbReference type="RefSeq" id="WP_116359354.1">
    <property type="nucleotide sequence ID" value="NZ_LT976854.1"/>
</dbReference>
<feature type="region of interest" description="Disordered" evidence="1">
    <location>
        <begin position="425"/>
        <end position="450"/>
    </location>
</feature>
<dbReference type="Pfam" id="PF02120">
    <property type="entry name" value="Flg_hook"/>
    <property type="match status" value="1"/>
</dbReference>
<dbReference type="PANTHER" id="PTHR37533">
    <property type="entry name" value="FLAGELLAR HOOK-LENGTH CONTROL PROTEIN"/>
    <property type="match status" value="1"/>
</dbReference>
<gene>
    <name evidence="3" type="primary">fliK</name>
    <name evidence="3" type="ORF">CBM2587_B90533</name>
</gene>
<dbReference type="InterPro" id="IPR021136">
    <property type="entry name" value="Flagellar_hook_control-like_C"/>
</dbReference>
<dbReference type="CDD" id="cd17470">
    <property type="entry name" value="T3SS_Flik_C"/>
    <property type="match status" value="1"/>
</dbReference>
<name>A0A975XFF1_9BURK</name>
<dbReference type="InterPro" id="IPR038610">
    <property type="entry name" value="FliK-like_C_sf"/>
</dbReference>
<dbReference type="Proteomes" id="UP000256780">
    <property type="component" value="Chromosome CBM2587_b"/>
</dbReference>
<dbReference type="PANTHER" id="PTHR37533:SF2">
    <property type="entry name" value="FLAGELLAR HOOK-LENGTH CONTROL PROTEIN"/>
    <property type="match status" value="1"/>
</dbReference>
<comment type="caution">
    <text evidence="3">The sequence shown here is derived from an EMBL/GenBank/DDBJ whole genome shotgun (WGS) entry which is preliminary data.</text>
</comment>
<organism evidence="3 4">
    <name type="scientific">Cupriavidus taiwanensis</name>
    <dbReference type="NCBI Taxonomy" id="164546"/>
    <lineage>
        <taxon>Bacteria</taxon>
        <taxon>Pseudomonadati</taxon>
        <taxon>Pseudomonadota</taxon>
        <taxon>Betaproteobacteria</taxon>
        <taxon>Burkholderiales</taxon>
        <taxon>Burkholderiaceae</taxon>
        <taxon>Cupriavidus</taxon>
    </lineage>
</organism>
<evidence type="ECO:0000256" key="1">
    <source>
        <dbReference type="SAM" id="MobiDB-lite"/>
    </source>
</evidence>
<evidence type="ECO:0000313" key="3">
    <source>
        <dbReference type="EMBL" id="SOY68097.1"/>
    </source>
</evidence>
<keyword evidence="3" id="KW-0966">Cell projection</keyword>
<dbReference type="Gene3D" id="3.30.750.140">
    <property type="match status" value="1"/>
</dbReference>
<reference evidence="3 4" key="1">
    <citation type="submission" date="2018-01" db="EMBL/GenBank/DDBJ databases">
        <authorList>
            <person name="Clerissi C."/>
        </authorList>
    </citation>
    <scope>NUCLEOTIDE SEQUENCE [LARGE SCALE GENOMIC DNA]</scope>
    <source>
        <strain evidence="3">Cupriavidus sp. LMG 19464</strain>
    </source>
</reference>
<accession>A0A975XFF1</accession>
<dbReference type="AlphaFoldDB" id="A0A975XFF1"/>
<feature type="compositionally biased region" description="Low complexity" evidence="1">
    <location>
        <begin position="429"/>
        <end position="442"/>
    </location>
</feature>
<sequence length="483" mass="46475">MIDISQIVSSAANAVEGARRASADAAASGFRDALSQARDSHKAATPAPAAKETVARDKPAARPAAAQADGGKPQHAVSKKPAPSEKDQDQEDTASAPTDAAAAAAALALMLPAAAPANPAAVPTGAAGAAGTTGTAAAAVAGMADTGTAAALQAALAGAPGTSAQTQADADATAGLAAGTTLPGAMQAASAEARPAQPSVADTLATIASQRAALQPGGSTGTDAKTGTTQSVAGDALALRQPDLAGQDAGASAGGSGHRPDSGLGQHRADALAASTGTPDARSAATPFAAVQAARAGDTVSASPEGTPAMVATLAGQPTPAAAAAAASRPVVAPPLYDSQWPQALGQQMIRLGTQGQQSAELQLNPPDLGPLKVVLNVVNDQAQAQFVSPHQAVRAAVEAALPHLRTALSENGIQLGHTSVGADGFASQAGNGNGQQQQAPGHGRGQAGFGGAAVAAVEPVPAGGAAARPARVLAQGEIDTFA</sequence>
<dbReference type="InterPro" id="IPR052563">
    <property type="entry name" value="FliK"/>
</dbReference>
<dbReference type="EMBL" id="OFSQ01000038">
    <property type="protein sequence ID" value="SOY68097.1"/>
    <property type="molecule type" value="Genomic_DNA"/>
</dbReference>
<feature type="domain" description="Flagellar hook-length control protein-like C-terminal" evidence="2">
    <location>
        <begin position="348"/>
        <end position="425"/>
    </location>
</feature>
<evidence type="ECO:0000259" key="2">
    <source>
        <dbReference type="Pfam" id="PF02120"/>
    </source>
</evidence>
<evidence type="ECO:0000313" key="4">
    <source>
        <dbReference type="Proteomes" id="UP000256780"/>
    </source>
</evidence>
<keyword evidence="3" id="KW-0282">Flagellum</keyword>
<keyword evidence="3" id="KW-0969">Cilium</keyword>